<feature type="transmembrane region" description="Helical" evidence="6">
    <location>
        <begin position="229"/>
        <end position="250"/>
    </location>
</feature>
<protein>
    <recommendedName>
        <fullName evidence="9">Protein DETOXIFICATION</fullName>
    </recommendedName>
</protein>
<name>A0A9D4VAE3_ADICA</name>
<evidence type="ECO:0000256" key="5">
    <source>
        <dbReference type="ARBA" id="ARBA00023136"/>
    </source>
</evidence>
<feature type="transmembrane region" description="Helical" evidence="6">
    <location>
        <begin position="21"/>
        <end position="45"/>
    </location>
</feature>
<keyword evidence="3 6" id="KW-0812">Transmembrane</keyword>
<dbReference type="InterPro" id="IPR045069">
    <property type="entry name" value="MATE_euk"/>
</dbReference>
<feature type="transmembrane region" description="Helical" evidence="6">
    <location>
        <begin position="188"/>
        <end position="208"/>
    </location>
</feature>
<dbReference type="GO" id="GO:0016020">
    <property type="term" value="C:membrane"/>
    <property type="evidence" value="ECO:0007669"/>
    <property type="project" value="UniProtKB-SubCell"/>
</dbReference>
<dbReference type="OrthoDB" id="2126698at2759"/>
<feature type="transmembrane region" description="Helical" evidence="6">
    <location>
        <begin position="79"/>
        <end position="102"/>
    </location>
</feature>
<dbReference type="EMBL" id="JABFUD020000002">
    <property type="protein sequence ID" value="KAI5082860.1"/>
    <property type="molecule type" value="Genomic_DNA"/>
</dbReference>
<comment type="similarity">
    <text evidence="2">Belongs to the multi antimicrobial extrusion (MATE) (TC 2.A.66.1) family.</text>
</comment>
<dbReference type="Pfam" id="PF01554">
    <property type="entry name" value="MatE"/>
    <property type="match status" value="1"/>
</dbReference>
<reference evidence="7" key="1">
    <citation type="submission" date="2021-01" db="EMBL/GenBank/DDBJ databases">
        <title>Adiantum capillus-veneris genome.</title>
        <authorList>
            <person name="Fang Y."/>
            <person name="Liao Q."/>
        </authorList>
    </citation>
    <scope>NUCLEOTIDE SEQUENCE</scope>
    <source>
        <strain evidence="7">H3</strain>
        <tissue evidence="7">Leaf</tissue>
    </source>
</reference>
<comment type="caution">
    <text evidence="7">The sequence shown here is derived from an EMBL/GenBank/DDBJ whole genome shotgun (WGS) entry which is preliminary data.</text>
</comment>
<evidence type="ECO:0000256" key="3">
    <source>
        <dbReference type="ARBA" id="ARBA00022692"/>
    </source>
</evidence>
<evidence type="ECO:0000313" key="8">
    <source>
        <dbReference type="Proteomes" id="UP000886520"/>
    </source>
</evidence>
<evidence type="ECO:0008006" key="9">
    <source>
        <dbReference type="Google" id="ProtNLM"/>
    </source>
</evidence>
<dbReference type="GO" id="GO:0015297">
    <property type="term" value="F:antiporter activity"/>
    <property type="evidence" value="ECO:0007669"/>
    <property type="project" value="InterPro"/>
</dbReference>
<evidence type="ECO:0000256" key="2">
    <source>
        <dbReference type="ARBA" id="ARBA00010199"/>
    </source>
</evidence>
<keyword evidence="5 6" id="KW-0472">Membrane</keyword>
<gene>
    <name evidence="7" type="ORF">GOP47_0002603</name>
</gene>
<keyword evidence="4 6" id="KW-1133">Transmembrane helix</keyword>
<evidence type="ECO:0000256" key="6">
    <source>
        <dbReference type="SAM" id="Phobius"/>
    </source>
</evidence>
<evidence type="ECO:0000256" key="4">
    <source>
        <dbReference type="ARBA" id="ARBA00022989"/>
    </source>
</evidence>
<dbReference type="PANTHER" id="PTHR11206">
    <property type="entry name" value="MULTIDRUG RESISTANCE PROTEIN"/>
    <property type="match status" value="1"/>
</dbReference>
<feature type="transmembrane region" description="Helical" evidence="6">
    <location>
        <begin position="303"/>
        <end position="325"/>
    </location>
</feature>
<feature type="transmembrane region" description="Helical" evidence="6">
    <location>
        <begin position="108"/>
        <end position="129"/>
    </location>
</feature>
<dbReference type="NCBIfam" id="TIGR00797">
    <property type="entry name" value="matE"/>
    <property type="match status" value="1"/>
</dbReference>
<dbReference type="AlphaFoldDB" id="A0A9D4VAE3"/>
<evidence type="ECO:0000313" key="7">
    <source>
        <dbReference type="EMBL" id="KAI5082860.1"/>
    </source>
</evidence>
<dbReference type="Proteomes" id="UP000886520">
    <property type="component" value="Chromosome 3"/>
</dbReference>
<dbReference type="GO" id="GO:1990961">
    <property type="term" value="P:xenobiotic detoxification by transmembrane export across the plasma membrane"/>
    <property type="evidence" value="ECO:0007669"/>
    <property type="project" value="InterPro"/>
</dbReference>
<dbReference type="InterPro" id="IPR002528">
    <property type="entry name" value="MATE_fam"/>
</dbReference>
<dbReference type="GO" id="GO:0042910">
    <property type="term" value="F:xenobiotic transmembrane transporter activity"/>
    <property type="evidence" value="ECO:0007669"/>
    <property type="project" value="InterPro"/>
</dbReference>
<sequence>MARAGFAGTWSWMQVELRRQVELAIPMILINVLSFTVPTISVMFVGHISELALSGASLASSITNVTGLSLLAQSIVIPVVVCFTCTVCCHVPLCYALVFTMGLESRGAALATSISTFINMLLLGSYVRWATSCEQTRAPFSLKAFHDLKGFLKLAIPSALMMCLEWWSYEALIIISGWLPNPELETSVISICYNCAVFAFMVPSGLGAMASTRVANELGGGRPDAARRAVYVSAGVASFEAILVSIFFVSLRNELGKLYSKDEEAIVYIAKMMPILAVYSMLDSIQGLLSGIARGCGWQKGGAYINLASYYGVGLPVAFVLAFVFHIKAEGLWLGINSGAVVQLIALIAITWASDWTKEAKKAVGRLTLPQDVSEPLLK</sequence>
<comment type="subcellular location">
    <subcellularLocation>
        <location evidence="1">Membrane</location>
        <topology evidence="1">Multi-pass membrane protein</topology>
    </subcellularLocation>
</comment>
<evidence type="ECO:0000256" key="1">
    <source>
        <dbReference type="ARBA" id="ARBA00004141"/>
    </source>
</evidence>
<proteinExistence type="inferred from homology"/>
<accession>A0A9D4VAE3</accession>
<keyword evidence="8" id="KW-1185">Reference proteome</keyword>
<dbReference type="CDD" id="cd13132">
    <property type="entry name" value="MATE_eukaryotic"/>
    <property type="match status" value="1"/>
</dbReference>
<organism evidence="7 8">
    <name type="scientific">Adiantum capillus-veneris</name>
    <name type="common">Maidenhair fern</name>
    <dbReference type="NCBI Taxonomy" id="13818"/>
    <lineage>
        <taxon>Eukaryota</taxon>
        <taxon>Viridiplantae</taxon>
        <taxon>Streptophyta</taxon>
        <taxon>Embryophyta</taxon>
        <taxon>Tracheophyta</taxon>
        <taxon>Polypodiopsida</taxon>
        <taxon>Polypodiidae</taxon>
        <taxon>Polypodiales</taxon>
        <taxon>Pteridineae</taxon>
        <taxon>Pteridaceae</taxon>
        <taxon>Vittarioideae</taxon>
        <taxon>Adiantum</taxon>
    </lineage>
</organism>
<feature type="transmembrane region" description="Helical" evidence="6">
    <location>
        <begin position="331"/>
        <end position="353"/>
    </location>
</feature>